<evidence type="ECO:0000313" key="2">
    <source>
        <dbReference type="EMBL" id="OAA32841.1"/>
    </source>
</evidence>
<keyword evidence="3" id="KW-1185">Reference proteome</keyword>
<comment type="caution">
    <text evidence="2">The sequence shown here is derived from an EMBL/GenBank/DDBJ whole genome shotgun (WGS) entry which is preliminary data.</text>
</comment>
<dbReference type="Proteomes" id="UP000078544">
    <property type="component" value="Unassembled WGS sequence"/>
</dbReference>
<name>A0A166UQQ2_9HYPO</name>
<gene>
    <name evidence="2" type="ORF">AAL_00306</name>
</gene>
<dbReference type="STRING" id="1081109.A0A166UQQ2"/>
<dbReference type="EMBL" id="AZGY01000001">
    <property type="protein sequence ID" value="OAA32841.1"/>
    <property type="molecule type" value="Genomic_DNA"/>
</dbReference>
<dbReference type="OrthoDB" id="5428259at2759"/>
<feature type="region of interest" description="Disordered" evidence="1">
    <location>
        <begin position="233"/>
        <end position="316"/>
    </location>
</feature>
<accession>A0A166UQQ2</accession>
<dbReference type="AlphaFoldDB" id="A0A166UQQ2"/>
<organism evidence="2 3">
    <name type="scientific">Moelleriella libera RCEF 2490</name>
    <dbReference type="NCBI Taxonomy" id="1081109"/>
    <lineage>
        <taxon>Eukaryota</taxon>
        <taxon>Fungi</taxon>
        <taxon>Dikarya</taxon>
        <taxon>Ascomycota</taxon>
        <taxon>Pezizomycotina</taxon>
        <taxon>Sordariomycetes</taxon>
        <taxon>Hypocreomycetidae</taxon>
        <taxon>Hypocreales</taxon>
        <taxon>Clavicipitaceae</taxon>
        <taxon>Moelleriella</taxon>
    </lineage>
</organism>
<feature type="region of interest" description="Disordered" evidence="1">
    <location>
        <begin position="116"/>
        <end position="136"/>
    </location>
</feature>
<evidence type="ECO:0000313" key="3">
    <source>
        <dbReference type="Proteomes" id="UP000078544"/>
    </source>
</evidence>
<evidence type="ECO:0000256" key="1">
    <source>
        <dbReference type="SAM" id="MobiDB-lite"/>
    </source>
</evidence>
<protein>
    <submittedName>
        <fullName evidence="2">Uncharacterized protein</fullName>
    </submittedName>
</protein>
<feature type="compositionally biased region" description="Polar residues" evidence="1">
    <location>
        <begin position="295"/>
        <end position="308"/>
    </location>
</feature>
<sequence>MLNPVSFAYKSGFSTSGSQLPHQRLRHGADSAGRHYENANGHGIFSRVHERLHPDFDQQNHTASLLSLPGYTAFFRRTKLKAHQDIVSSVALQQYERWYKENGIESLLVERMKAKQKKEASQRRSRRANQKAAVKSEQDEFSQEFPLFPGFLASDNELELGEDSPCGDMLSLKGQVWPGMGKMDLANEDMKRTRNQRKPNSVIEKMKRASEGIAPTQVVMTATLDVERIKGVYDSSSPIPGEEEETPKRPTKLRNRRSQPLAEISVNTRRVGRRHSRRVPGPKAKPETMRAVGNPPSSRRTPVESNNDIFRDDHDDVSGMATGRCEIPSLSTTGPYGDRPLSGISTRFDIRNRFEHQQYGRVHHSPLLSPTPSSRDIAARLFPLRNSQRARGHGSLFDTYSGHSMFPPNSHIDSRLGMGDQAVNDYSSGLSFAACNNVAASNHDIFRFNAHHYLPPKPERHRSPAPRDMLNGASNPQYLQLTESNPLFGQDRTMFGPYNAIGTMPSLSSMTADPLNHTSDRIHTPTDEAEVHGPSGCGVKPETRFEDLIENDLSGDFRQPDFAENEVWTSTDAMDIWNQPSRQENADPL</sequence>
<feature type="compositionally biased region" description="Basic residues" evidence="1">
    <location>
        <begin position="270"/>
        <end position="280"/>
    </location>
</feature>
<reference evidence="2 3" key="1">
    <citation type="journal article" date="2016" name="Genome Biol. Evol.">
        <title>Divergent and convergent evolution of fungal pathogenicity.</title>
        <authorList>
            <person name="Shang Y."/>
            <person name="Xiao G."/>
            <person name="Zheng P."/>
            <person name="Cen K."/>
            <person name="Zhan S."/>
            <person name="Wang C."/>
        </authorList>
    </citation>
    <scope>NUCLEOTIDE SEQUENCE [LARGE SCALE GENOMIC DNA]</scope>
    <source>
        <strain evidence="2 3">RCEF 2490</strain>
    </source>
</reference>
<proteinExistence type="predicted"/>